<dbReference type="InterPro" id="IPR006527">
    <property type="entry name" value="F-box-assoc_dom_typ1"/>
</dbReference>
<dbReference type="NCBIfam" id="TIGR01640">
    <property type="entry name" value="F_box_assoc_1"/>
    <property type="match status" value="1"/>
</dbReference>
<dbReference type="EMBL" id="JBDFQZ010000001">
    <property type="protein sequence ID" value="KAK9755751.1"/>
    <property type="molecule type" value="Genomic_DNA"/>
</dbReference>
<dbReference type="Pfam" id="PF07734">
    <property type="entry name" value="FBA_1"/>
    <property type="match status" value="1"/>
</dbReference>
<proteinExistence type="predicted"/>
<evidence type="ECO:0000313" key="3">
    <source>
        <dbReference type="Proteomes" id="UP001443914"/>
    </source>
</evidence>
<dbReference type="Gene3D" id="1.20.1280.50">
    <property type="match status" value="1"/>
</dbReference>
<dbReference type="InterPro" id="IPR017451">
    <property type="entry name" value="F-box-assoc_interact_dom"/>
</dbReference>
<feature type="domain" description="F-box" evidence="1">
    <location>
        <begin position="45"/>
        <end position="85"/>
    </location>
</feature>
<dbReference type="InterPro" id="IPR001810">
    <property type="entry name" value="F-box_dom"/>
</dbReference>
<dbReference type="InterPro" id="IPR050796">
    <property type="entry name" value="SCF_F-box_component"/>
</dbReference>
<dbReference type="PANTHER" id="PTHR31672">
    <property type="entry name" value="BNACNNG10540D PROTEIN"/>
    <property type="match status" value="1"/>
</dbReference>
<sequence>MVYSLQRYMEPDVNSKLIRLFKDRSKKERERSMGIEIANANGNCLDECVIVEILSWLPVKWLLQYKSVCKAWHALISNLDFVSKHLRNYYRNRNDSDMCDFFLKQSYVDYDLYHLQSLVLAVDEMPTPRVVAFEDMVSMPMYVSEICGPCDGLYYLFYYYDTIRALWNPAINELRVLPPLLTKSDPLLDPRDTAGEVYGLGFDSVTSDYKVVVIKGYFNTVTDYRAPQSVIVYSLRNDCWRYCGDLRRYYKLETNKCYNLINGWYYWMESDYIYDYNKMSDAIIGFNMATDEFEEINLPDYKKPALKSLGIYDNSLALLSFHLDDKLFEVWTFKVGIWAMKLRIGPFLDVWFPIGHWKDNKLFLESYVWLHLGFFDPESQDIKNLSYEGLKRCRGVFACGESLVSVKRDNSASETSDSDSDLGINGLFSIETSESDSEYGIHDLFCPETSESESKYGIEDLFCHEG</sequence>
<dbReference type="SMART" id="SM00256">
    <property type="entry name" value="FBOX"/>
    <property type="match status" value="1"/>
</dbReference>
<gene>
    <name evidence="2" type="ORF">RND81_01G047600</name>
</gene>
<dbReference type="Pfam" id="PF00646">
    <property type="entry name" value="F-box"/>
    <property type="match status" value="1"/>
</dbReference>
<dbReference type="AlphaFoldDB" id="A0AAW1N8Q5"/>
<evidence type="ECO:0000313" key="2">
    <source>
        <dbReference type="EMBL" id="KAK9755751.1"/>
    </source>
</evidence>
<name>A0AAW1N8Q5_SAPOF</name>
<dbReference type="InterPro" id="IPR036047">
    <property type="entry name" value="F-box-like_dom_sf"/>
</dbReference>
<organism evidence="2 3">
    <name type="scientific">Saponaria officinalis</name>
    <name type="common">Common soapwort</name>
    <name type="synonym">Lychnis saponaria</name>
    <dbReference type="NCBI Taxonomy" id="3572"/>
    <lineage>
        <taxon>Eukaryota</taxon>
        <taxon>Viridiplantae</taxon>
        <taxon>Streptophyta</taxon>
        <taxon>Embryophyta</taxon>
        <taxon>Tracheophyta</taxon>
        <taxon>Spermatophyta</taxon>
        <taxon>Magnoliopsida</taxon>
        <taxon>eudicotyledons</taxon>
        <taxon>Gunneridae</taxon>
        <taxon>Pentapetalae</taxon>
        <taxon>Caryophyllales</taxon>
        <taxon>Caryophyllaceae</taxon>
        <taxon>Caryophylleae</taxon>
        <taxon>Saponaria</taxon>
    </lineage>
</organism>
<comment type="caution">
    <text evidence="2">The sequence shown here is derived from an EMBL/GenBank/DDBJ whole genome shotgun (WGS) entry which is preliminary data.</text>
</comment>
<dbReference type="SUPFAM" id="SSF81383">
    <property type="entry name" value="F-box domain"/>
    <property type="match status" value="1"/>
</dbReference>
<protein>
    <recommendedName>
        <fullName evidence="1">F-box domain-containing protein</fullName>
    </recommendedName>
</protein>
<dbReference type="Proteomes" id="UP001443914">
    <property type="component" value="Unassembled WGS sequence"/>
</dbReference>
<keyword evidence="3" id="KW-1185">Reference proteome</keyword>
<evidence type="ECO:0000259" key="1">
    <source>
        <dbReference type="SMART" id="SM00256"/>
    </source>
</evidence>
<reference evidence="2" key="1">
    <citation type="submission" date="2024-03" db="EMBL/GenBank/DDBJ databases">
        <title>WGS assembly of Saponaria officinalis var. Norfolk2.</title>
        <authorList>
            <person name="Jenkins J."/>
            <person name="Shu S."/>
            <person name="Grimwood J."/>
            <person name="Barry K."/>
            <person name="Goodstein D."/>
            <person name="Schmutz J."/>
            <person name="Leebens-Mack J."/>
            <person name="Osbourn A."/>
        </authorList>
    </citation>
    <scope>NUCLEOTIDE SEQUENCE [LARGE SCALE GENOMIC DNA]</scope>
    <source>
        <strain evidence="2">JIC</strain>
    </source>
</reference>
<accession>A0AAW1N8Q5</accession>
<dbReference type="PANTHER" id="PTHR31672:SF10">
    <property type="entry name" value="F-BOX DOMAIN-CONTAINING PROTEIN"/>
    <property type="match status" value="1"/>
</dbReference>